<dbReference type="Pfam" id="PF07295">
    <property type="entry name" value="DUF1451"/>
    <property type="match status" value="1"/>
</dbReference>
<proteinExistence type="predicted"/>
<evidence type="ECO:0008006" key="3">
    <source>
        <dbReference type="Google" id="ProtNLM"/>
    </source>
</evidence>
<accession>A0A512L487</accession>
<dbReference type="RefSeq" id="WP_147070301.1">
    <property type="nucleotide sequence ID" value="NZ_AP021884.1"/>
</dbReference>
<dbReference type="AlphaFoldDB" id="A0A512L487"/>
<dbReference type="Proteomes" id="UP000321337">
    <property type="component" value="Unassembled WGS sequence"/>
</dbReference>
<organism evidence="1 2">
    <name type="scientific">Sulfuriferula plumbiphila</name>
    <dbReference type="NCBI Taxonomy" id="171865"/>
    <lineage>
        <taxon>Bacteria</taxon>
        <taxon>Pseudomonadati</taxon>
        <taxon>Pseudomonadota</taxon>
        <taxon>Betaproteobacteria</taxon>
        <taxon>Nitrosomonadales</taxon>
        <taxon>Sulfuricellaceae</taxon>
        <taxon>Sulfuriferula</taxon>
    </lineage>
</organism>
<dbReference type="OrthoDB" id="3174978at2"/>
<reference evidence="1 2" key="1">
    <citation type="submission" date="2019-07" db="EMBL/GenBank/DDBJ databases">
        <title>Whole genome shotgun sequence of Thiobacillus plumbophilus NBRC 107929.</title>
        <authorList>
            <person name="Hosoyama A."/>
            <person name="Uohara A."/>
            <person name="Ohji S."/>
            <person name="Ichikawa N."/>
        </authorList>
    </citation>
    <scope>NUCLEOTIDE SEQUENCE [LARGE SCALE GENOMIC DNA]</scope>
    <source>
        <strain evidence="1 2">NBRC 107929</strain>
    </source>
</reference>
<dbReference type="EMBL" id="BKAD01000004">
    <property type="protein sequence ID" value="GEP29288.1"/>
    <property type="molecule type" value="Genomic_DNA"/>
</dbReference>
<keyword evidence="2" id="KW-1185">Reference proteome</keyword>
<dbReference type="InterPro" id="IPR009912">
    <property type="entry name" value="DUF1451"/>
</dbReference>
<sequence>MKDLPPPHDPVETLGEAYAVLLEKALQKAHQTGAALHPMIGGIRGDTPALNKLREEDVVKLEGYVKRDLIAAARYLDKTGKTLQDWLGFDLVLIKHEFLEMFSAAADKTTTELVLLRLQAENAGYHTGELTGLGTLVCDQCGEKLHFHKPGHIPPCPKCNSTHFHRQNFE</sequence>
<comment type="caution">
    <text evidence="1">The sequence shown here is derived from an EMBL/GenBank/DDBJ whole genome shotgun (WGS) entry which is preliminary data.</text>
</comment>
<evidence type="ECO:0000313" key="1">
    <source>
        <dbReference type="EMBL" id="GEP29288.1"/>
    </source>
</evidence>
<name>A0A512L487_9PROT</name>
<evidence type="ECO:0000313" key="2">
    <source>
        <dbReference type="Proteomes" id="UP000321337"/>
    </source>
</evidence>
<gene>
    <name evidence="1" type="ORF">TPL01_04260</name>
</gene>
<protein>
    <recommendedName>
        <fullName evidence="3">Zinc ribbon-containing protein</fullName>
    </recommendedName>
</protein>